<dbReference type="EMBL" id="CAADRN010000078">
    <property type="protein sequence ID" value="VFU12332.1"/>
    <property type="molecule type" value="Genomic_DNA"/>
</dbReference>
<name>A0A485LW09_9ZZZZ</name>
<protein>
    <submittedName>
        <fullName evidence="2">Uncharacterized protein</fullName>
    </submittedName>
</protein>
<dbReference type="AlphaFoldDB" id="A0A485LW09"/>
<feature type="region of interest" description="Disordered" evidence="1">
    <location>
        <begin position="82"/>
        <end position="113"/>
    </location>
</feature>
<sequence>MMKKKTDFSLTVSGFEYDKDLSRVPIKVFPALQALVANQYDLIKIIQEHVPEQSIFLESHLSELVEVEETIQKEYTKYCAKREEQRKKRQENAKSKKSAFQDNENSPVAWGDGESLTNELLRDEETVLDSLAATLSPGLPSAKFEKTSNFTRTGPENKGDNDVRRIAIGASIKALSNLLGRQLTDMEISVIEAQVDAYL</sequence>
<feature type="compositionally biased region" description="Basic and acidic residues" evidence="1">
    <location>
        <begin position="82"/>
        <end position="94"/>
    </location>
</feature>
<reference evidence="2" key="1">
    <citation type="submission" date="2019-03" db="EMBL/GenBank/DDBJ databases">
        <authorList>
            <person name="Hao L."/>
        </authorList>
    </citation>
    <scope>NUCLEOTIDE SEQUENCE</scope>
</reference>
<gene>
    <name evidence="2" type="ORF">SCFA_1690005</name>
</gene>
<organism evidence="2">
    <name type="scientific">anaerobic digester metagenome</name>
    <dbReference type="NCBI Taxonomy" id="1263854"/>
    <lineage>
        <taxon>unclassified sequences</taxon>
        <taxon>metagenomes</taxon>
        <taxon>ecological metagenomes</taxon>
    </lineage>
</organism>
<evidence type="ECO:0000313" key="2">
    <source>
        <dbReference type="EMBL" id="VFU12332.1"/>
    </source>
</evidence>
<proteinExistence type="predicted"/>
<accession>A0A485LW09</accession>
<evidence type="ECO:0000256" key="1">
    <source>
        <dbReference type="SAM" id="MobiDB-lite"/>
    </source>
</evidence>